<proteinExistence type="inferred from homology"/>
<gene>
    <name evidence="3" type="primary">thpR</name>
    <name evidence="3" type="ORF">ACFQRF_01845</name>
</gene>
<comment type="caution">
    <text evidence="3">The sequence shown here is derived from an EMBL/GenBank/DDBJ whole genome shotgun (WGS) entry which is preliminary data.</text>
</comment>
<evidence type="ECO:0000313" key="3">
    <source>
        <dbReference type="EMBL" id="MFC7326471.1"/>
    </source>
</evidence>
<comment type="catalytic activity">
    <reaction evidence="2">
        <text>a 3'-end 2',3'-cyclophospho-ribonucleotide-RNA + H2O = a 3'-end 2'-phospho-ribonucleotide-RNA + H(+)</text>
        <dbReference type="Rhea" id="RHEA:11828"/>
        <dbReference type="Rhea" id="RHEA-COMP:10464"/>
        <dbReference type="Rhea" id="RHEA-COMP:17353"/>
        <dbReference type="ChEBI" id="CHEBI:15377"/>
        <dbReference type="ChEBI" id="CHEBI:15378"/>
        <dbReference type="ChEBI" id="CHEBI:83064"/>
        <dbReference type="ChEBI" id="CHEBI:173113"/>
        <dbReference type="EC" id="3.1.4.58"/>
    </reaction>
</comment>
<dbReference type="Gene3D" id="3.90.1140.10">
    <property type="entry name" value="Cyclic phosphodiesterase"/>
    <property type="match status" value="1"/>
</dbReference>
<dbReference type="SUPFAM" id="SSF55144">
    <property type="entry name" value="LigT-like"/>
    <property type="match status" value="1"/>
</dbReference>
<evidence type="ECO:0000313" key="4">
    <source>
        <dbReference type="Proteomes" id="UP001596540"/>
    </source>
</evidence>
<evidence type="ECO:0000256" key="1">
    <source>
        <dbReference type="ARBA" id="ARBA00022801"/>
    </source>
</evidence>
<name>A0ABW2KB47_9ACTN</name>
<dbReference type="HAMAP" id="MF_01940">
    <property type="entry name" value="RNA_CPDase"/>
    <property type="match status" value="1"/>
</dbReference>
<reference evidence="4" key="1">
    <citation type="journal article" date="2019" name="Int. J. Syst. Evol. Microbiol.">
        <title>The Global Catalogue of Microorganisms (GCM) 10K type strain sequencing project: providing services to taxonomists for standard genome sequencing and annotation.</title>
        <authorList>
            <consortium name="The Broad Institute Genomics Platform"/>
            <consortium name="The Broad Institute Genome Sequencing Center for Infectious Disease"/>
            <person name="Wu L."/>
            <person name="Ma J."/>
        </authorList>
    </citation>
    <scope>NUCLEOTIDE SEQUENCE [LARGE SCALE GENOMIC DNA]</scope>
    <source>
        <strain evidence="4">CGMCC 4.7382</strain>
    </source>
</reference>
<dbReference type="PANTHER" id="PTHR35561:SF1">
    <property type="entry name" value="RNA 2',3'-CYCLIC PHOSPHODIESTERASE"/>
    <property type="match status" value="1"/>
</dbReference>
<dbReference type="PANTHER" id="PTHR35561">
    <property type="entry name" value="RNA 2',3'-CYCLIC PHOSPHODIESTERASE"/>
    <property type="match status" value="1"/>
</dbReference>
<dbReference type="InterPro" id="IPR009097">
    <property type="entry name" value="Cyclic_Pdiesterase"/>
</dbReference>
<dbReference type="Proteomes" id="UP001596540">
    <property type="component" value="Unassembled WGS sequence"/>
</dbReference>
<accession>A0ABW2KB47</accession>
<dbReference type="EMBL" id="JBHTBH010000001">
    <property type="protein sequence ID" value="MFC7326471.1"/>
    <property type="molecule type" value="Genomic_DNA"/>
</dbReference>
<comment type="function">
    <text evidence="2">Hydrolyzes RNA 2',3'-cyclic phosphodiester to an RNA 2'-phosphomonoester.</text>
</comment>
<dbReference type="RefSeq" id="WP_379868241.1">
    <property type="nucleotide sequence ID" value="NZ_JBHTBH010000001.1"/>
</dbReference>
<dbReference type="NCBIfam" id="TIGR02258">
    <property type="entry name" value="2_5_ligase"/>
    <property type="match status" value="1"/>
</dbReference>
<dbReference type="Pfam" id="PF13563">
    <property type="entry name" value="2_5_RNA_ligase2"/>
    <property type="match status" value="1"/>
</dbReference>
<dbReference type="EC" id="3.1.4.58" evidence="2"/>
<organism evidence="3 4">
    <name type="scientific">Marinactinospora rubrisoli</name>
    <dbReference type="NCBI Taxonomy" id="2715399"/>
    <lineage>
        <taxon>Bacteria</taxon>
        <taxon>Bacillati</taxon>
        <taxon>Actinomycetota</taxon>
        <taxon>Actinomycetes</taxon>
        <taxon>Streptosporangiales</taxon>
        <taxon>Nocardiopsidaceae</taxon>
        <taxon>Marinactinospora</taxon>
    </lineage>
</organism>
<keyword evidence="1 2" id="KW-0378">Hydrolase</keyword>
<dbReference type="InterPro" id="IPR004175">
    <property type="entry name" value="RNA_CPDase"/>
</dbReference>
<sequence>MRLFVALTPSAAALDRLHRAVAPVRARAGGRALRWMPREEWHITLLFLGQVPDPEVPGLRDLLGREVAGRRAMRLALRGAGTFPADAARGRVLWAGLDGDLEPLADLADALRSAAEAHGVPIEARPFVPHLTLARSRGPHDLTGPRDELAAMTGSPWRAGEVELVCSRAGDGPRYRTLATWRLT</sequence>
<evidence type="ECO:0000256" key="2">
    <source>
        <dbReference type="HAMAP-Rule" id="MF_01940"/>
    </source>
</evidence>
<keyword evidence="4" id="KW-1185">Reference proteome</keyword>
<feature type="short sequence motif" description="HXTX 1" evidence="2">
    <location>
        <begin position="42"/>
        <end position="45"/>
    </location>
</feature>
<feature type="short sequence motif" description="HXTX 2" evidence="2">
    <location>
        <begin position="130"/>
        <end position="133"/>
    </location>
</feature>
<comment type="similarity">
    <text evidence="2">Belongs to the 2H phosphoesterase superfamily. ThpR family.</text>
</comment>
<feature type="active site" description="Proton acceptor" evidence="2">
    <location>
        <position position="130"/>
    </location>
</feature>
<feature type="active site" description="Proton donor" evidence="2">
    <location>
        <position position="42"/>
    </location>
</feature>
<protein>
    <recommendedName>
        <fullName evidence="2">RNA 2',3'-cyclic phosphodiesterase</fullName>
        <shortName evidence="2">RNA 2',3'-CPDase</shortName>
        <ecNumber evidence="2">3.1.4.58</ecNumber>
    </recommendedName>
</protein>